<dbReference type="NCBIfam" id="TIGR00191">
    <property type="entry name" value="thrB"/>
    <property type="match status" value="1"/>
</dbReference>
<evidence type="ECO:0000256" key="5">
    <source>
        <dbReference type="ARBA" id="ARBA00022777"/>
    </source>
</evidence>
<dbReference type="HAMAP" id="MF_00384">
    <property type="entry name" value="Homoser_kinase"/>
    <property type="match status" value="1"/>
</dbReference>
<dbReference type="EC" id="2.7.1.39" evidence="7 8"/>
<feature type="binding site" evidence="7">
    <location>
        <begin position="110"/>
        <end position="120"/>
    </location>
    <ligand>
        <name>ATP</name>
        <dbReference type="ChEBI" id="CHEBI:30616"/>
    </ligand>
</feature>
<dbReference type="Gene3D" id="3.30.230.10">
    <property type="match status" value="1"/>
</dbReference>
<evidence type="ECO:0000256" key="8">
    <source>
        <dbReference type="NCBIfam" id="TIGR00191"/>
    </source>
</evidence>
<dbReference type="RefSeq" id="WP_092701666.1">
    <property type="nucleotide sequence ID" value="NZ_FOSR01000002.1"/>
</dbReference>
<comment type="similarity">
    <text evidence="7">Belongs to the GHMP kinase family. Homoserine kinase subfamily.</text>
</comment>
<dbReference type="PIRSF" id="PIRSF000676">
    <property type="entry name" value="Homoser_kin"/>
    <property type="match status" value="1"/>
</dbReference>
<evidence type="ECO:0000256" key="7">
    <source>
        <dbReference type="HAMAP-Rule" id="MF_00384"/>
    </source>
</evidence>
<dbReference type="InterPro" id="IPR000870">
    <property type="entry name" value="Homoserine_kinase"/>
</dbReference>
<dbReference type="InterPro" id="IPR006204">
    <property type="entry name" value="GHMP_kinase_N_dom"/>
</dbReference>
<reference evidence="12" key="1">
    <citation type="submission" date="2016-10" db="EMBL/GenBank/DDBJ databases">
        <authorList>
            <person name="Varghese N."/>
            <person name="Submissions S."/>
        </authorList>
    </citation>
    <scope>NUCLEOTIDE SEQUENCE [LARGE SCALE GENOMIC DNA]</scope>
    <source>
        <strain evidence="12">MO64</strain>
    </source>
</reference>
<dbReference type="InterPro" id="IPR013750">
    <property type="entry name" value="GHMP_kinase_C_dom"/>
</dbReference>
<dbReference type="Proteomes" id="UP000198725">
    <property type="component" value="Unassembled WGS sequence"/>
</dbReference>
<dbReference type="GO" id="GO:0009088">
    <property type="term" value="P:threonine biosynthetic process"/>
    <property type="evidence" value="ECO:0007669"/>
    <property type="project" value="UniProtKB-UniRule"/>
</dbReference>
<dbReference type="Pfam" id="PF00288">
    <property type="entry name" value="GHMP_kinases_N"/>
    <property type="match status" value="1"/>
</dbReference>
<gene>
    <name evidence="7" type="primary">thrB</name>
    <name evidence="11" type="ORF">SAMN05192579_102273</name>
</gene>
<dbReference type="GO" id="GO:0005524">
    <property type="term" value="F:ATP binding"/>
    <property type="evidence" value="ECO:0007669"/>
    <property type="project" value="UniProtKB-UniRule"/>
</dbReference>
<dbReference type="Pfam" id="PF08544">
    <property type="entry name" value="GHMP_kinases_C"/>
    <property type="match status" value="1"/>
</dbReference>
<evidence type="ECO:0000259" key="9">
    <source>
        <dbReference type="Pfam" id="PF00288"/>
    </source>
</evidence>
<evidence type="ECO:0000259" key="10">
    <source>
        <dbReference type="Pfam" id="PF08544"/>
    </source>
</evidence>
<feature type="domain" description="GHMP kinase C-terminal" evidence="10">
    <location>
        <begin position="227"/>
        <end position="304"/>
    </location>
</feature>
<dbReference type="EMBL" id="FOSR01000002">
    <property type="protein sequence ID" value="SFK40569.1"/>
    <property type="molecule type" value="Genomic_DNA"/>
</dbReference>
<dbReference type="InterPro" id="IPR014721">
    <property type="entry name" value="Ribsml_uS5_D2-typ_fold_subgr"/>
</dbReference>
<keyword evidence="12" id="KW-1185">Reference proteome</keyword>
<dbReference type="GO" id="GO:0004413">
    <property type="term" value="F:homoserine kinase activity"/>
    <property type="evidence" value="ECO:0007669"/>
    <property type="project" value="UniProtKB-UniRule"/>
</dbReference>
<dbReference type="SUPFAM" id="SSF55060">
    <property type="entry name" value="GHMP Kinase, C-terminal domain"/>
    <property type="match status" value="1"/>
</dbReference>
<evidence type="ECO:0000256" key="4">
    <source>
        <dbReference type="ARBA" id="ARBA00022741"/>
    </source>
</evidence>
<keyword evidence="6 7" id="KW-0067">ATP-binding</keyword>
<protein>
    <recommendedName>
        <fullName evidence="7 8">Homoserine kinase</fullName>
        <shortName evidence="7">HK</shortName>
        <shortName evidence="7">HSK</shortName>
        <ecNumber evidence="7 8">2.7.1.39</ecNumber>
    </recommendedName>
</protein>
<keyword evidence="4 7" id="KW-0547">Nucleotide-binding</keyword>
<comment type="pathway">
    <text evidence="7">Amino-acid biosynthesis; L-threonine biosynthesis; L-threonine from L-aspartate: step 4/5.</text>
</comment>
<dbReference type="InterPro" id="IPR020568">
    <property type="entry name" value="Ribosomal_Su5_D2-typ_SF"/>
</dbReference>
<dbReference type="AlphaFoldDB" id="A0A1I3ZAH5"/>
<comment type="subcellular location">
    <subcellularLocation>
        <location evidence="7">Cytoplasm</location>
    </subcellularLocation>
</comment>
<dbReference type="PANTHER" id="PTHR20861:SF1">
    <property type="entry name" value="HOMOSERINE KINASE"/>
    <property type="match status" value="1"/>
</dbReference>
<dbReference type="GO" id="GO:0005737">
    <property type="term" value="C:cytoplasm"/>
    <property type="evidence" value="ECO:0007669"/>
    <property type="project" value="UniProtKB-SubCell"/>
</dbReference>
<keyword evidence="7" id="KW-0963">Cytoplasm</keyword>
<proteinExistence type="inferred from homology"/>
<sequence>MSSPAVDAVLATPAPAAAARTDVARAFAPASVGNVAVGFDILGHSMVEAGDRAEVRRLAEPEVRIAAIRGCVADLPLEPHKNTAGAALLAMREALDLPFGFELTLHKGIALGSGMGGSAASCVAALVAANALLEQPLSREALYRFALEGEAVASGSRHGDNLGPMLLGGLVLATHERLLRIPVPPAWHCALVHPHCVLETRKARAALAGNYALGEFVAQSANLALLLAGCFRGDAALVREGLKDVLVEPRRAPLVPGFIRVKQAALDHHAFGASISGGGPSVFGWYACRADADAAASAMRAAFAEAGLDSDTFVAPVDGPAATLVDALPDEA</sequence>
<evidence type="ECO:0000256" key="3">
    <source>
        <dbReference type="ARBA" id="ARBA00022697"/>
    </source>
</evidence>
<comment type="function">
    <text evidence="7">Catalyzes the ATP-dependent phosphorylation of L-homoserine to L-homoserine phosphate.</text>
</comment>
<comment type="catalytic activity">
    <reaction evidence="7">
        <text>L-homoserine + ATP = O-phospho-L-homoserine + ADP + H(+)</text>
        <dbReference type="Rhea" id="RHEA:13985"/>
        <dbReference type="ChEBI" id="CHEBI:15378"/>
        <dbReference type="ChEBI" id="CHEBI:30616"/>
        <dbReference type="ChEBI" id="CHEBI:57476"/>
        <dbReference type="ChEBI" id="CHEBI:57590"/>
        <dbReference type="ChEBI" id="CHEBI:456216"/>
        <dbReference type="EC" id="2.7.1.39"/>
    </reaction>
</comment>
<dbReference type="SUPFAM" id="SSF54211">
    <property type="entry name" value="Ribosomal protein S5 domain 2-like"/>
    <property type="match status" value="1"/>
</dbReference>
<evidence type="ECO:0000256" key="1">
    <source>
        <dbReference type="ARBA" id="ARBA00022605"/>
    </source>
</evidence>
<keyword evidence="1 7" id="KW-0028">Amino-acid biosynthesis</keyword>
<evidence type="ECO:0000256" key="6">
    <source>
        <dbReference type="ARBA" id="ARBA00022840"/>
    </source>
</evidence>
<keyword evidence="3 7" id="KW-0791">Threonine biosynthesis</keyword>
<evidence type="ECO:0000313" key="12">
    <source>
        <dbReference type="Proteomes" id="UP000198725"/>
    </source>
</evidence>
<accession>A0A1I3ZAH5</accession>
<dbReference type="PRINTS" id="PR00958">
    <property type="entry name" value="HOMSERKINASE"/>
</dbReference>
<name>A0A1I3ZAH5_9GAMM</name>
<dbReference type="InterPro" id="IPR036554">
    <property type="entry name" value="GHMP_kinase_C_sf"/>
</dbReference>
<dbReference type="NCBIfam" id="NF002288">
    <property type="entry name" value="PRK01212.1-4"/>
    <property type="match status" value="1"/>
</dbReference>
<dbReference type="Gene3D" id="3.30.70.890">
    <property type="entry name" value="GHMP kinase, C-terminal domain"/>
    <property type="match status" value="1"/>
</dbReference>
<keyword evidence="5 7" id="KW-0418">Kinase</keyword>
<dbReference type="PANTHER" id="PTHR20861">
    <property type="entry name" value="HOMOSERINE/4-DIPHOSPHOCYTIDYL-2-C-METHYL-D-ERYTHRITOL KINASE"/>
    <property type="match status" value="1"/>
</dbReference>
<keyword evidence="2 7" id="KW-0808">Transferase</keyword>
<feature type="domain" description="GHMP kinase N-terminal" evidence="9">
    <location>
        <begin position="83"/>
        <end position="169"/>
    </location>
</feature>
<evidence type="ECO:0000313" key="11">
    <source>
        <dbReference type="EMBL" id="SFK40569.1"/>
    </source>
</evidence>
<evidence type="ECO:0000256" key="2">
    <source>
        <dbReference type="ARBA" id="ARBA00022679"/>
    </source>
</evidence>
<organism evidence="11 12">
    <name type="scientific">Rhodanobacter glycinis</name>
    <dbReference type="NCBI Taxonomy" id="582702"/>
    <lineage>
        <taxon>Bacteria</taxon>
        <taxon>Pseudomonadati</taxon>
        <taxon>Pseudomonadota</taxon>
        <taxon>Gammaproteobacteria</taxon>
        <taxon>Lysobacterales</taxon>
        <taxon>Rhodanobacteraceae</taxon>
        <taxon>Rhodanobacter</taxon>
    </lineage>
</organism>
<dbReference type="UniPathway" id="UPA00050">
    <property type="reaction ID" value="UER00064"/>
</dbReference>